<name>A0A382QDT9_9ZZZZ</name>
<dbReference type="NCBIfam" id="TIGR00731">
    <property type="entry name" value="bL25_bact_ctc"/>
    <property type="match status" value="1"/>
</dbReference>
<dbReference type="GO" id="GO:0003735">
    <property type="term" value="F:structural constituent of ribosome"/>
    <property type="evidence" value="ECO:0007669"/>
    <property type="project" value="InterPro"/>
</dbReference>
<evidence type="ECO:0000256" key="3">
    <source>
        <dbReference type="ARBA" id="ARBA00022980"/>
    </source>
</evidence>
<dbReference type="Gene3D" id="2.170.120.20">
    <property type="entry name" value="Ribosomal protein L25, beta domain"/>
    <property type="match status" value="1"/>
</dbReference>
<feature type="domain" description="Large ribosomal subunit protein bL25 beta" evidence="6">
    <location>
        <begin position="103"/>
        <end position="185"/>
    </location>
</feature>
<proteinExistence type="inferred from homology"/>
<keyword evidence="4" id="KW-0687">Ribonucleoprotein</keyword>
<evidence type="ECO:0000313" key="7">
    <source>
        <dbReference type="EMBL" id="SVC83108.1"/>
    </source>
</evidence>
<dbReference type="InterPro" id="IPR001021">
    <property type="entry name" value="Ribosomal_bL25_long"/>
</dbReference>
<keyword evidence="3" id="KW-0689">Ribosomal protein</keyword>
<sequence>MQASLVATKRETRGKNEARRLRVSGHIPAVVYGGPAKESIPVSVDPKELLRILYSDSGVNTLIDLELAGGDSSQVLVKDFQLDPISSELLHVDFYRLAMDKAITVMVPVTLIGEAIGVKQQGGLLDFVNREIQVECMPTEIPENVKVDVQELNIGDGVRVRDVVEDVIWKPISELDTLLVHVTPPTVEEEPEEEEEALA</sequence>
<evidence type="ECO:0000256" key="4">
    <source>
        <dbReference type="ARBA" id="ARBA00023274"/>
    </source>
</evidence>
<feature type="non-terminal residue" evidence="7">
    <location>
        <position position="199"/>
    </location>
</feature>
<feature type="domain" description="Large ribosomal subunit protein bL25 L25" evidence="5">
    <location>
        <begin position="5"/>
        <end position="94"/>
    </location>
</feature>
<dbReference type="GO" id="GO:0008097">
    <property type="term" value="F:5S rRNA binding"/>
    <property type="evidence" value="ECO:0007669"/>
    <property type="project" value="InterPro"/>
</dbReference>
<dbReference type="HAMAP" id="MF_01334">
    <property type="entry name" value="Ribosomal_bL25_CTC"/>
    <property type="match status" value="1"/>
</dbReference>
<dbReference type="InterPro" id="IPR020057">
    <property type="entry name" value="Ribosomal_bL25_b-dom"/>
</dbReference>
<dbReference type="PANTHER" id="PTHR33284:SF1">
    <property type="entry name" value="RIBOSOMAL PROTEIN L25_GLN-TRNA SYNTHETASE, ANTI-CODON-BINDING DOMAIN-CONTAINING PROTEIN"/>
    <property type="match status" value="1"/>
</dbReference>
<dbReference type="InterPro" id="IPR020056">
    <property type="entry name" value="Rbsml_bL25/Gln-tRNA_synth_N"/>
</dbReference>
<dbReference type="InterPro" id="IPR020930">
    <property type="entry name" value="Ribosomal_uL5_bac-type"/>
</dbReference>
<keyword evidence="2" id="KW-0694">RNA-binding</keyword>
<keyword evidence="1" id="KW-0699">rRNA-binding</keyword>
<protein>
    <submittedName>
        <fullName evidence="7">Uncharacterized protein</fullName>
    </submittedName>
</protein>
<dbReference type="GO" id="GO:0006412">
    <property type="term" value="P:translation"/>
    <property type="evidence" value="ECO:0007669"/>
    <property type="project" value="InterPro"/>
</dbReference>
<dbReference type="EMBL" id="UINC01113475">
    <property type="protein sequence ID" value="SVC83108.1"/>
    <property type="molecule type" value="Genomic_DNA"/>
</dbReference>
<accession>A0A382QDT9</accession>
<dbReference type="InterPro" id="IPR037121">
    <property type="entry name" value="Ribosomal_bL25_C"/>
</dbReference>
<dbReference type="SUPFAM" id="SSF50715">
    <property type="entry name" value="Ribosomal protein L25-like"/>
    <property type="match status" value="1"/>
</dbReference>
<evidence type="ECO:0000256" key="2">
    <source>
        <dbReference type="ARBA" id="ARBA00022884"/>
    </source>
</evidence>
<dbReference type="PANTHER" id="PTHR33284">
    <property type="entry name" value="RIBOSOMAL PROTEIN L25/GLN-TRNA SYNTHETASE, ANTI-CODON-BINDING DOMAIN-CONTAINING PROTEIN"/>
    <property type="match status" value="1"/>
</dbReference>
<dbReference type="Gene3D" id="2.40.240.10">
    <property type="entry name" value="Ribosomal Protein L25, Chain P"/>
    <property type="match status" value="1"/>
</dbReference>
<dbReference type="Pfam" id="PF01386">
    <property type="entry name" value="Ribosomal_L25p"/>
    <property type="match status" value="1"/>
</dbReference>
<dbReference type="Pfam" id="PF14693">
    <property type="entry name" value="Ribosomal_TL5_C"/>
    <property type="match status" value="1"/>
</dbReference>
<evidence type="ECO:0000259" key="6">
    <source>
        <dbReference type="Pfam" id="PF14693"/>
    </source>
</evidence>
<dbReference type="GO" id="GO:0022625">
    <property type="term" value="C:cytosolic large ribosomal subunit"/>
    <property type="evidence" value="ECO:0007669"/>
    <property type="project" value="TreeGrafter"/>
</dbReference>
<evidence type="ECO:0000259" key="5">
    <source>
        <dbReference type="Pfam" id="PF01386"/>
    </source>
</evidence>
<gene>
    <name evidence="7" type="ORF">METZ01_LOCUS335962</name>
</gene>
<dbReference type="AlphaFoldDB" id="A0A382QDT9"/>
<reference evidence="7" key="1">
    <citation type="submission" date="2018-05" db="EMBL/GenBank/DDBJ databases">
        <authorList>
            <person name="Lanie J.A."/>
            <person name="Ng W.-L."/>
            <person name="Kazmierczak K.M."/>
            <person name="Andrzejewski T.M."/>
            <person name="Davidsen T.M."/>
            <person name="Wayne K.J."/>
            <person name="Tettelin H."/>
            <person name="Glass J.I."/>
            <person name="Rusch D."/>
            <person name="Podicherti R."/>
            <person name="Tsui H.-C.T."/>
            <person name="Winkler M.E."/>
        </authorList>
    </citation>
    <scope>NUCLEOTIDE SEQUENCE</scope>
</reference>
<evidence type="ECO:0000256" key="1">
    <source>
        <dbReference type="ARBA" id="ARBA00022730"/>
    </source>
</evidence>
<dbReference type="CDD" id="cd00495">
    <property type="entry name" value="Ribosomal_L25_TL5_CTC"/>
    <property type="match status" value="1"/>
</dbReference>
<organism evidence="7">
    <name type="scientific">marine metagenome</name>
    <dbReference type="NCBI Taxonomy" id="408172"/>
    <lineage>
        <taxon>unclassified sequences</taxon>
        <taxon>metagenomes</taxon>
        <taxon>ecological metagenomes</taxon>
    </lineage>
</organism>
<dbReference type="InterPro" id="IPR011035">
    <property type="entry name" value="Ribosomal_bL25/Gln-tRNA_synth"/>
</dbReference>
<dbReference type="InterPro" id="IPR029751">
    <property type="entry name" value="Ribosomal_L25_dom"/>
</dbReference>